<accession>A0AB74UMV9</accession>
<sequence>MRDSLIHDKGGMDDPVMVAFRLGQLSMAGEIMGYEATRRADDDVMNIARENLAILVDIGEGRGLRTEIAAQFDMLVSEVIRLLKRLEAKGLIVTVTTGQPFPNDWTARLTPLGLSVVESLSPRSAA</sequence>
<protein>
    <recommendedName>
        <fullName evidence="2">MarR family transcriptional regulator</fullName>
    </recommendedName>
</protein>
<dbReference type="InterPro" id="IPR036388">
    <property type="entry name" value="WH-like_DNA-bd_sf"/>
</dbReference>
<reference evidence="1" key="1">
    <citation type="submission" date="2024-10" db="EMBL/GenBank/DDBJ databases">
        <title>Genetic diversity among independent isolates of the Dolichocephalovirinae subfamily.</title>
        <authorList>
            <person name="Ely B."/>
            <person name="Thomas Q."/>
            <person name="Mohammadi T."/>
        </authorList>
    </citation>
    <scope>NUCLEOTIDE SEQUENCE</scope>
</reference>
<organism evidence="1">
    <name type="scientific">Caulobacter phage BL57</name>
    <dbReference type="NCBI Taxonomy" id="3348355"/>
    <lineage>
        <taxon>Viruses</taxon>
    </lineage>
</organism>
<name>A0AB74UMV9_9VIRU</name>
<proteinExistence type="predicted"/>
<gene>
    <name evidence="1" type="ORF">BL57_337</name>
</gene>
<dbReference type="Gene3D" id="1.10.10.10">
    <property type="entry name" value="Winged helix-like DNA-binding domain superfamily/Winged helix DNA-binding domain"/>
    <property type="match status" value="1"/>
</dbReference>
<evidence type="ECO:0000313" key="1">
    <source>
        <dbReference type="EMBL" id="XHV10809.1"/>
    </source>
</evidence>
<dbReference type="EMBL" id="PQ287320">
    <property type="protein sequence ID" value="XHV10809.1"/>
    <property type="molecule type" value="Genomic_DNA"/>
</dbReference>
<dbReference type="SUPFAM" id="SSF46785">
    <property type="entry name" value="Winged helix' DNA-binding domain"/>
    <property type="match status" value="1"/>
</dbReference>
<dbReference type="InterPro" id="IPR036390">
    <property type="entry name" value="WH_DNA-bd_sf"/>
</dbReference>
<evidence type="ECO:0008006" key="2">
    <source>
        <dbReference type="Google" id="ProtNLM"/>
    </source>
</evidence>